<dbReference type="SUPFAM" id="SSF55961">
    <property type="entry name" value="Bet v1-like"/>
    <property type="match status" value="1"/>
</dbReference>
<comment type="caution">
    <text evidence="1">The sequence shown here is derived from an EMBL/GenBank/DDBJ whole genome shotgun (WGS) entry which is preliminary data.</text>
</comment>
<dbReference type="Gene3D" id="3.30.530.20">
    <property type="match status" value="1"/>
</dbReference>
<dbReference type="AlphaFoldDB" id="A0A1F6TNK6"/>
<gene>
    <name evidence="1" type="ORF">A2151_05975</name>
</gene>
<dbReference type="CDD" id="cd07818">
    <property type="entry name" value="SRPBCC_1"/>
    <property type="match status" value="1"/>
</dbReference>
<sequence length="186" mass="20959">MKILTRTLLAGVGVLVLGLVVALFLPATWKVERAIVVHAPPAAVFPYLNTLKKWSEWTVWYDEGTERQVSFEGPDAGVGAIMRWADRKSRGELKIVESRPREFLAYDLAFNEGEFTMRGEFALAPVAEGTRVIWSSHGDVEGKLLGRYFILPLDRLMGGDFERNLARLKQRIETSGARERSKPRAQ</sequence>
<dbReference type="Pfam" id="PF10604">
    <property type="entry name" value="Polyketide_cyc2"/>
    <property type="match status" value="1"/>
</dbReference>
<dbReference type="Proteomes" id="UP000178885">
    <property type="component" value="Unassembled WGS sequence"/>
</dbReference>
<proteinExistence type="predicted"/>
<dbReference type="InterPro" id="IPR019587">
    <property type="entry name" value="Polyketide_cyclase/dehydratase"/>
</dbReference>
<dbReference type="STRING" id="1817760.A2151_05975"/>
<evidence type="ECO:0000313" key="1">
    <source>
        <dbReference type="EMBL" id="OGI46675.1"/>
    </source>
</evidence>
<organism evidence="1 2">
    <name type="scientific">Candidatus Muproteobacteria bacterium RBG_16_65_34</name>
    <dbReference type="NCBI Taxonomy" id="1817760"/>
    <lineage>
        <taxon>Bacteria</taxon>
        <taxon>Pseudomonadati</taxon>
        <taxon>Pseudomonadota</taxon>
        <taxon>Candidatus Muproteobacteria</taxon>
    </lineage>
</organism>
<name>A0A1F6TNK6_9PROT</name>
<dbReference type="InterPro" id="IPR023393">
    <property type="entry name" value="START-like_dom_sf"/>
</dbReference>
<dbReference type="EMBL" id="MFSU01000076">
    <property type="protein sequence ID" value="OGI46675.1"/>
    <property type="molecule type" value="Genomic_DNA"/>
</dbReference>
<evidence type="ECO:0000313" key="2">
    <source>
        <dbReference type="Proteomes" id="UP000178885"/>
    </source>
</evidence>
<evidence type="ECO:0008006" key="3">
    <source>
        <dbReference type="Google" id="ProtNLM"/>
    </source>
</evidence>
<protein>
    <recommendedName>
        <fullName evidence="3">Polyketide cyclase</fullName>
    </recommendedName>
</protein>
<reference evidence="1 2" key="1">
    <citation type="journal article" date="2016" name="Nat. Commun.">
        <title>Thousands of microbial genomes shed light on interconnected biogeochemical processes in an aquifer system.</title>
        <authorList>
            <person name="Anantharaman K."/>
            <person name="Brown C.T."/>
            <person name="Hug L.A."/>
            <person name="Sharon I."/>
            <person name="Castelle C.J."/>
            <person name="Probst A.J."/>
            <person name="Thomas B.C."/>
            <person name="Singh A."/>
            <person name="Wilkins M.J."/>
            <person name="Karaoz U."/>
            <person name="Brodie E.L."/>
            <person name="Williams K.H."/>
            <person name="Hubbard S.S."/>
            <person name="Banfield J.F."/>
        </authorList>
    </citation>
    <scope>NUCLEOTIDE SEQUENCE [LARGE SCALE GENOMIC DNA]</scope>
</reference>
<accession>A0A1F6TNK6</accession>